<proteinExistence type="predicted"/>
<gene>
    <name evidence="2" type="ORF">G3580_12345</name>
</gene>
<dbReference type="InterPro" id="IPR015943">
    <property type="entry name" value="WD40/YVTN_repeat-like_dom_sf"/>
</dbReference>
<dbReference type="AlphaFoldDB" id="A0A6C1B4D7"/>
<keyword evidence="3" id="KW-1185">Reference proteome</keyword>
<keyword evidence="1" id="KW-0732">Signal</keyword>
<feature type="chain" id="PRO_5025628938" evidence="1">
    <location>
        <begin position="29"/>
        <end position="324"/>
    </location>
</feature>
<dbReference type="Gene3D" id="2.130.10.10">
    <property type="entry name" value="YVTN repeat-like/Quinoprotein amine dehydrogenase"/>
    <property type="match status" value="2"/>
</dbReference>
<accession>A0A6C1B4D7</accession>
<evidence type="ECO:0000256" key="1">
    <source>
        <dbReference type="SAM" id="SignalP"/>
    </source>
</evidence>
<feature type="signal peptide" evidence="1">
    <location>
        <begin position="1"/>
        <end position="28"/>
    </location>
</feature>
<dbReference type="SUPFAM" id="SSF110296">
    <property type="entry name" value="Oligoxyloglucan reducing end-specific cellobiohydrolase"/>
    <property type="match status" value="1"/>
</dbReference>
<evidence type="ECO:0000313" key="3">
    <source>
        <dbReference type="Proteomes" id="UP000501991"/>
    </source>
</evidence>
<dbReference type="PANTHER" id="PTHR47199:SF2">
    <property type="entry name" value="PHOTOSYSTEM II STABILITY_ASSEMBLY FACTOR HCF136, CHLOROPLASTIC"/>
    <property type="match status" value="1"/>
</dbReference>
<dbReference type="PANTHER" id="PTHR47199">
    <property type="entry name" value="PHOTOSYSTEM II STABILITY/ASSEMBLY FACTOR HCF136, CHLOROPLASTIC"/>
    <property type="match status" value="1"/>
</dbReference>
<dbReference type="Proteomes" id="UP000501991">
    <property type="component" value="Chromosome"/>
</dbReference>
<name>A0A6C1B4D7_9RHOO</name>
<dbReference type="KEGG" id="azq:G3580_12345"/>
<protein>
    <submittedName>
        <fullName evidence="2">Photosystem II stability/assembly factor-like protein</fullName>
    </submittedName>
</protein>
<organism evidence="2 3">
    <name type="scientific">Nitrogeniibacter mangrovi</name>
    <dbReference type="NCBI Taxonomy" id="2016596"/>
    <lineage>
        <taxon>Bacteria</taxon>
        <taxon>Pseudomonadati</taxon>
        <taxon>Pseudomonadota</taxon>
        <taxon>Betaproteobacteria</taxon>
        <taxon>Rhodocyclales</taxon>
        <taxon>Zoogloeaceae</taxon>
        <taxon>Nitrogeniibacter</taxon>
    </lineage>
</organism>
<sequence>MITPLIPKSLAPWIRALGSCFIVASAHAGDVPHVVSSGTPHDMLYAVSLEDSHGIAVGDAGLVMVSNDGGSTWSRQGARPTDLALLSVARKSGRCLAGGQSGLILVAPDCTAWHKADSGTEERIFSVDMNRKHLAYAAGAFGTLLRSEDGGKAWTSIEIPWDQVLGDIAEPHLYAVKVLDSGDALVAGEFGLMLRIDPQGQWTVLHKGKRSLFNLVTTADGVIFAVGQEGVILKSEDRGTHWRELESGTAAILTSVWADDRRDIVVGGVNTLLSSRDGGATWHMPPSALVRRNWQLDLAASEGAGERPRIISVGSGGKVMTFTP</sequence>
<reference evidence="2 3" key="1">
    <citation type="submission" date="2020-02" db="EMBL/GenBank/DDBJ databases">
        <title>Nitrogenibacter mangrovi gen. nov., sp. nov. isolated from mangrove sediment, a denitrifying betaproteobacterium.</title>
        <authorList>
            <person name="Liao H."/>
            <person name="Tian Y."/>
        </authorList>
    </citation>
    <scope>NUCLEOTIDE SEQUENCE [LARGE SCALE GENOMIC DNA]</scope>
    <source>
        <strain evidence="2 3">M9-3-2</strain>
    </source>
</reference>
<dbReference type="RefSeq" id="WP_173765933.1">
    <property type="nucleotide sequence ID" value="NZ_CP048836.1"/>
</dbReference>
<evidence type="ECO:0000313" key="2">
    <source>
        <dbReference type="EMBL" id="QID18357.1"/>
    </source>
</evidence>
<dbReference type="EMBL" id="CP048836">
    <property type="protein sequence ID" value="QID18357.1"/>
    <property type="molecule type" value="Genomic_DNA"/>
</dbReference>